<feature type="domain" description="N-acetyltransferase" evidence="1">
    <location>
        <begin position="5"/>
        <end position="182"/>
    </location>
</feature>
<dbReference type="GO" id="GO:0016747">
    <property type="term" value="F:acyltransferase activity, transferring groups other than amino-acyl groups"/>
    <property type="evidence" value="ECO:0007669"/>
    <property type="project" value="InterPro"/>
</dbReference>
<dbReference type="EMBL" id="AP028654">
    <property type="protein sequence ID" value="BEP29206.1"/>
    <property type="molecule type" value="Genomic_DNA"/>
</dbReference>
<dbReference type="RefSeq" id="WP_338534865.1">
    <property type="nucleotide sequence ID" value="NZ_AP028654.1"/>
</dbReference>
<evidence type="ECO:0000313" key="2">
    <source>
        <dbReference type="EMBL" id="BEP27828.1"/>
    </source>
</evidence>
<evidence type="ECO:0000259" key="1">
    <source>
        <dbReference type="PROSITE" id="PS51186"/>
    </source>
</evidence>
<protein>
    <recommendedName>
        <fullName evidence="1">N-acetyltransferase domain-containing protein</fullName>
    </recommendedName>
</protein>
<dbReference type="EMBL" id="AP028654">
    <property type="protein sequence ID" value="BEP27828.1"/>
    <property type="molecule type" value="Genomic_DNA"/>
</dbReference>
<proteinExistence type="predicted"/>
<dbReference type="SUPFAM" id="SSF55729">
    <property type="entry name" value="Acyl-CoA N-acyltransferases (Nat)"/>
    <property type="match status" value="1"/>
</dbReference>
<dbReference type="InterPro" id="IPR000182">
    <property type="entry name" value="GNAT_dom"/>
</dbReference>
<dbReference type="Proteomes" id="UP001321786">
    <property type="component" value="Chromosome"/>
</dbReference>
<keyword evidence="4" id="KW-1185">Reference proteome</keyword>
<accession>A0AAU9EEI7</accession>
<evidence type="ECO:0000313" key="3">
    <source>
        <dbReference type="EMBL" id="BEP29206.1"/>
    </source>
</evidence>
<dbReference type="InterPro" id="IPR016181">
    <property type="entry name" value="Acyl_CoA_acyltransferase"/>
</dbReference>
<reference evidence="2 4" key="1">
    <citation type="submission" date="2023-08" db="EMBL/GenBank/DDBJ databases">
        <title>Helicovermis profunda gen. nov., sp. nov., a novel mesophilic, fermentative bacterium within the Bacillota from a deep-sea hydrothermal vent chimney.</title>
        <authorList>
            <person name="Miyazaki U."/>
            <person name="Mizutani D."/>
            <person name="Hashimoto Y."/>
            <person name="Tame A."/>
            <person name="Sawayama S."/>
            <person name="Miyazaki J."/>
            <person name="Takai K."/>
            <person name="Nakagawa S."/>
        </authorList>
    </citation>
    <scope>NUCLEOTIDE SEQUENCE [LARGE SCALE GENOMIC DNA]</scope>
    <source>
        <strain evidence="2 4">S502</strain>
    </source>
</reference>
<dbReference type="KEGG" id="hprf:HLPR_15370"/>
<gene>
    <name evidence="2" type="ORF">HLPR_01590</name>
    <name evidence="3" type="ORF">HLPR_15370</name>
</gene>
<name>A0AAU9EEI7_9FIRM</name>
<evidence type="ECO:0000313" key="4">
    <source>
        <dbReference type="Proteomes" id="UP001321786"/>
    </source>
</evidence>
<dbReference type="PROSITE" id="PS51186">
    <property type="entry name" value="GNAT"/>
    <property type="match status" value="1"/>
</dbReference>
<organism evidence="2 4">
    <name type="scientific">Helicovermis profundi</name>
    <dbReference type="NCBI Taxonomy" id="3065157"/>
    <lineage>
        <taxon>Bacteria</taxon>
        <taxon>Bacillati</taxon>
        <taxon>Bacillota</taxon>
        <taxon>Clostridia</taxon>
        <taxon>Helicovermis</taxon>
    </lineage>
</organism>
<dbReference type="AlphaFoldDB" id="A0AAU9EEI7"/>
<dbReference type="Gene3D" id="3.40.630.30">
    <property type="match status" value="1"/>
</dbReference>
<dbReference type="Pfam" id="PF00583">
    <property type="entry name" value="Acetyltransf_1"/>
    <property type="match status" value="1"/>
</dbReference>
<sequence>MFKVLNYKDFNQELVEQLMEFTYKESTYEIFEDSYLSKIDKENEYEKKKAHEKFKSDYYNFIESFMSSPNDSQFIAVIDKDNKYVSGVRAIKMSELIWFEEALETAVDYRNCGYSTTLIKGLIRHLEGEKCEIIIAHVSKFNIESINLHKKLGFELTSKKVIDENNKYCPNQLQFEYKIKRKLS</sequence>
<dbReference type="KEGG" id="hprf:HLPR_01590"/>